<dbReference type="InterPro" id="IPR050245">
    <property type="entry name" value="PrsA_foldase"/>
</dbReference>
<evidence type="ECO:0000313" key="11">
    <source>
        <dbReference type="EMBL" id="SFN42791.1"/>
    </source>
</evidence>
<dbReference type="EC" id="5.2.1.8" evidence="3"/>
<evidence type="ECO:0000256" key="8">
    <source>
        <dbReference type="PROSITE-ProRule" id="PRU00278"/>
    </source>
</evidence>
<reference evidence="12" key="1">
    <citation type="submission" date="2016-10" db="EMBL/GenBank/DDBJ databases">
        <authorList>
            <person name="Varghese N."/>
            <person name="Submissions S."/>
        </authorList>
    </citation>
    <scope>NUCLEOTIDE SEQUENCE [LARGE SCALE GENOMIC DNA]</scope>
    <source>
        <strain evidence="12">DSM 28463</strain>
    </source>
</reference>
<dbReference type="RefSeq" id="WP_092833903.1">
    <property type="nucleotide sequence ID" value="NZ_FOVP01000002.1"/>
</dbReference>
<gene>
    <name evidence="11" type="ORF">SAMN04487859_102147</name>
</gene>
<organism evidence="11 12">
    <name type="scientific">Roseovarius lutimaris</name>
    <dbReference type="NCBI Taxonomy" id="1005928"/>
    <lineage>
        <taxon>Bacteria</taxon>
        <taxon>Pseudomonadati</taxon>
        <taxon>Pseudomonadota</taxon>
        <taxon>Alphaproteobacteria</taxon>
        <taxon>Rhodobacterales</taxon>
        <taxon>Roseobacteraceae</taxon>
        <taxon>Roseovarius</taxon>
    </lineage>
</organism>
<feature type="domain" description="PpiC" evidence="10">
    <location>
        <begin position="137"/>
        <end position="226"/>
    </location>
</feature>
<dbReference type="PANTHER" id="PTHR47245">
    <property type="entry name" value="PEPTIDYLPROLYL ISOMERASE"/>
    <property type="match status" value="1"/>
</dbReference>
<keyword evidence="8 11" id="KW-0413">Isomerase</keyword>
<dbReference type="OrthoDB" id="14196at2"/>
<dbReference type="STRING" id="1005928.SAMN04487859_102147"/>
<dbReference type="SUPFAM" id="SSF109998">
    <property type="entry name" value="Triger factor/SurA peptide-binding domain-like"/>
    <property type="match status" value="1"/>
</dbReference>
<evidence type="ECO:0000256" key="2">
    <source>
        <dbReference type="ARBA" id="ARBA00007656"/>
    </source>
</evidence>
<dbReference type="PANTHER" id="PTHR47245:SF2">
    <property type="entry name" value="PEPTIDYL-PROLYL CIS-TRANS ISOMERASE HP_0175-RELATED"/>
    <property type="match status" value="1"/>
</dbReference>
<dbReference type="InterPro" id="IPR027304">
    <property type="entry name" value="Trigger_fact/SurA_dom_sf"/>
</dbReference>
<dbReference type="PROSITE" id="PS50198">
    <property type="entry name" value="PPIC_PPIASE_2"/>
    <property type="match status" value="1"/>
</dbReference>
<evidence type="ECO:0000256" key="6">
    <source>
        <dbReference type="ARBA" id="ARBA00030642"/>
    </source>
</evidence>
<comment type="catalytic activity">
    <reaction evidence="1">
        <text>[protein]-peptidylproline (omega=180) = [protein]-peptidylproline (omega=0)</text>
        <dbReference type="Rhea" id="RHEA:16237"/>
        <dbReference type="Rhea" id="RHEA-COMP:10747"/>
        <dbReference type="Rhea" id="RHEA-COMP:10748"/>
        <dbReference type="ChEBI" id="CHEBI:83833"/>
        <dbReference type="ChEBI" id="CHEBI:83834"/>
        <dbReference type="EC" id="5.2.1.8"/>
    </reaction>
</comment>
<feature type="chain" id="PRO_5011493350" description="Parvulin-like PPIase" evidence="9">
    <location>
        <begin position="26"/>
        <end position="285"/>
    </location>
</feature>
<dbReference type="Pfam" id="PF00639">
    <property type="entry name" value="Rotamase"/>
    <property type="match status" value="1"/>
</dbReference>
<evidence type="ECO:0000256" key="7">
    <source>
        <dbReference type="ARBA" id="ARBA00031484"/>
    </source>
</evidence>
<protein>
    <recommendedName>
        <fullName evidence="4">Parvulin-like PPIase</fullName>
        <ecNumber evidence="3">5.2.1.8</ecNumber>
    </recommendedName>
    <alternativeName>
        <fullName evidence="6">Peptidyl-prolyl cis-trans isomerase plp</fullName>
    </alternativeName>
    <alternativeName>
        <fullName evidence="7">Rotamase plp</fullName>
    </alternativeName>
</protein>
<dbReference type="Proteomes" id="UP000198599">
    <property type="component" value="Unassembled WGS sequence"/>
</dbReference>
<dbReference type="InterPro" id="IPR023058">
    <property type="entry name" value="PPIase_PpiC_CS"/>
</dbReference>
<evidence type="ECO:0000259" key="10">
    <source>
        <dbReference type="PROSITE" id="PS50198"/>
    </source>
</evidence>
<keyword evidence="5 8" id="KW-0697">Rotamase</keyword>
<evidence type="ECO:0000256" key="1">
    <source>
        <dbReference type="ARBA" id="ARBA00000971"/>
    </source>
</evidence>
<dbReference type="Gene3D" id="3.10.50.40">
    <property type="match status" value="1"/>
</dbReference>
<dbReference type="SUPFAM" id="SSF54534">
    <property type="entry name" value="FKBP-like"/>
    <property type="match status" value="1"/>
</dbReference>
<keyword evidence="9" id="KW-0732">Signal</keyword>
<name>A0A1I4YXQ8_9RHOB</name>
<evidence type="ECO:0000256" key="9">
    <source>
        <dbReference type="SAM" id="SignalP"/>
    </source>
</evidence>
<evidence type="ECO:0000313" key="12">
    <source>
        <dbReference type="Proteomes" id="UP000198599"/>
    </source>
</evidence>
<keyword evidence="12" id="KW-1185">Reference proteome</keyword>
<evidence type="ECO:0000256" key="4">
    <source>
        <dbReference type="ARBA" id="ARBA00018370"/>
    </source>
</evidence>
<feature type="signal peptide" evidence="9">
    <location>
        <begin position="1"/>
        <end position="25"/>
    </location>
</feature>
<sequence length="285" mass="30749">MFTRLRLLSATVLMTGLAITPPVLAQDAPTLDTVMASVGESDITLGHILALRNGLPAEYDQLPPEVLYKGVLDQLIQQTLLMQAHEGPLSEAAKWRLENETRAVTAGDVIDGVLKTALSDEALQAAYEAQYTGGDQETEYKAAHILVETEDEAKALIAELEGGANFAALAQEHSTGPSGPGGGDLGWFSAGVMVQEFFDAVAKLETGQVSPPVKTQFGWHVIKLNETRIKEAPSLDEVRDELADDIRQEAFNDYVAKLESGTEITRTDTSAFDPALINNTDLLEK</sequence>
<dbReference type="InterPro" id="IPR046357">
    <property type="entry name" value="PPIase_dom_sf"/>
</dbReference>
<comment type="similarity">
    <text evidence="2">Belongs to the PpiC/parvulin rotamase family.</text>
</comment>
<accession>A0A1I4YXQ8</accession>
<evidence type="ECO:0000256" key="5">
    <source>
        <dbReference type="ARBA" id="ARBA00023110"/>
    </source>
</evidence>
<proteinExistence type="inferred from homology"/>
<dbReference type="GO" id="GO:0003755">
    <property type="term" value="F:peptidyl-prolyl cis-trans isomerase activity"/>
    <property type="evidence" value="ECO:0007669"/>
    <property type="project" value="UniProtKB-KW"/>
</dbReference>
<evidence type="ECO:0000256" key="3">
    <source>
        <dbReference type="ARBA" id="ARBA00013194"/>
    </source>
</evidence>
<dbReference type="AlphaFoldDB" id="A0A1I4YXQ8"/>
<dbReference type="EMBL" id="FOVP01000002">
    <property type="protein sequence ID" value="SFN42791.1"/>
    <property type="molecule type" value="Genomic_DNA"/>
</dbReference>
<dbReference type="PROSITE" id="PS01096">
    <property type="entry name" value="PPIC_PPIASE_1"/>
    <property type="match status" value="1"/>
</dbReference>
<dbReference type="InterPro" id="IPR000297">
    <property type="entry name" value="PPIase_PpiC"/>
</dbReference>